<dbReference type="InterPro" id="IPR002676">
    <property type="entry name" value="RimM_N"/>
</dbReference>
<dbReference type="InterPro" id="IPR009000">
    <property type="entry name" value="Transl_B-barrel_sf"/>
</dbReference>
<dbReference type="EMBL" id="CP002873">
    <property type="protein sequence ID" value="AGA66920.1"/>
    <property type="molecule type" value="Genomic_DNA"/>
</dbReference>
<evidence type="ECO:0000256" key="3">
    <source>
        <dbReference type="ARBA" id="ARBA00022552"/>
    </source>
</evidence>
<dbReference type="Proteomes" id="UP000010793">
    <property type="component" value="Chromosome"/>
</dbReference>
<keyword evidence="2 5" id="KW-0690">Ribosome biogenesis</keyword>
<feature type="domain" description="Ribosome maturation factor RimM PRC barrel" evidence="7">
    <location>
        <begin position="99"/>
        <end position="161"/>
    </location>
</feature>
<dbReference type="InterPro" id="IPR011961">
    <property type="entry name" value="RimM"/>
</dbReference>
<dbReference type="RefSeq" id="WP_014932089.1">
    <property type="nucleotide sequence ID" value="NC_019908.1"/>
</dbReference>
<accession>A0A3B6VM98</accession>
<keyword evidence="9" id="KW-1185">Reference proteome</keyword>
<dbReference type="SUPFAM" id="SSF50447">
    <property type="entry name" value="Translation proteins"/>
    <property type="match status" value="1"/>
</dbReference>
<dbReference type="GO" id="GO:0006364">
    <property type="term" value="P:rRNA processing"/>
    <property type="evidence" value="ECO:0007669"/>
    <property type="project" value="UniProtKB-UniRule"/>
</dbReference>
<organism evidence="8 9">
    <name type="scientific">Brachyspira pilosicoli P43/6/78</name>
    <dbReference type="NCBI Taxonomy" id="1042417"/>
    <lineage>
        <taxon>Bacteria</taxon>
        <taxon>Pseudomonadati</taxon>
        <taxon>Spirochaetota</taxon>
        <taxon>Spirochaetia</taxon>
        <taxon>Brachyspirales</taxon>
        <taxon>Brachyspiraceae</taxon>
        <taxon>Brachyspira</taxon>
    </lineage>
</organism>
<protein>
    <recommendedName>
        <fullName evidence="5">Ribosome maturation factor RimM</fullName>
    </recommendedName>
</protein>
<dbReference type="GO" id="GO:0005737">
    <property type="term" value="C:cytoplasm"/>
    <property type="evidence" value="ECO:0007669"/>
    <property type="project" value="UniProtKB-SubCell"/>
</dbReference>
<keyword evidence="1 5" id="KW-0963">Cytoplasm</keyword>
<proteinExistence type="inferred from homology"/>
<keyword evidence="4 5" id="KW-0143">Chaperone</keyword>
<dbReference type="InterPro" id="IPR011033">
    <property type="entry name" value="PRC_barrel-like_sf"/>
</dbReference>
<comment type="subunit">
    <text evidence="5">Binds ribosomal protein uS19.</text>
</comment>
<dbReference type="GO" id="GO:0005840">
    <property type="term" value="C:ribosome"/>
    <property type="evidence" value="ECO:0007669"/>
    <property type="project" value="InterPro"/>
</dbReference>
<dbReference type="PANTHER" id="PTHR33692">
    <property type="entry name" value="RIBOSOME MATURATION FACTOR RIMM"/>
    <property type="match status" value="1"/>
</dbReference>
<keyword evidence="3 5" id="KW-0698">rRNA processing</keyword>
<dbReference type="GO" id="GO:0042274">
    <property type="term" value="P:ribosomal small subunit biogenesis"/>
    <property type="evidence" value="ECO:0007669"/>
    <property type="project" value="UniProtKB-UniRule"/>
</dbReference>
<comment type="similarity">
    <text evidence="5">Belongs to the RimM family.</text>
</comment>
<evidence type="ECO:0000256" key="5">
    <source>
        <dbReference type="HAMAP-Rule" id="MF_00014"/>
    </source>
</evidence>
<evidence type="ECO:0000259" key="6">
    <source>
        <dbReference type="Pfam" id="PF01782"/>
    </source>
</evidence>
<evidence type="ECO:0000256" key="2">
    <source>
        <dbReference type="ARBA" id="ARBA00022517"/>
    </source>
</evidence>
<dbReference type="SUPFAM" id="SSF50346">
    <property type="entry name" value="PRC-barrel domain"/>
    <property type="match status" value="1"/>
</dbReference>
<evidence type="ECO:0000259" key="7">
    <source>
        <dbReference type="Pfam" id="PF24986"/>
    </source>
</evidence>
<evidence type="ECO:0000256" key="1">
    <source>
        <dbReference type="ARBA" id="ARBA00022490"/>
    </source>
</evidence>
<dbReference type="KEGG" id="bpip:BPP43_08645"/>
<dbReference type="HAMAP" id="MF_00014">
    <property type="entry name" value="Ribosome_mat_RimM"/>
    <property type="match status" value="1"/>
</dbReference>
<name>A0A3B6VM98_BRAPL</name>
<evidence type="ECO:0000313" key="8">
    <source>
        <dbReference type="EMBL" id="AGA66920.1"/>
    </source>
</evidence>
<evidence type="ECO:0000313" key="9">
    <source>
        <dbReference type="Proteomes" id="UP000010793"/>
    </source>
</evidence>
<dbReference type="InterPro" id="IPR056792">
    <property type="entry name" value="PRC_RimM"/>
</dbReference>
<sequence length="169" mass="19324">MKIFYSTITSVHGLNGEVECTFIDKSYFASLPILNNNTNIYIDNQEYKIINIKKKNKSFVFKLEKIDSIDDAKALIGKDIYIDYENLPSLDDNSFYEAEIIGYNVIDSNGKLYGKVVDLYSLPSNYVFVISLEDSKEEVSIPFVGAYFGKIDKTNRVLEIIEKPIVDEE</sequence>
<dbReference type="Pfam" id="PF24986">
    <property type="entry name" value="PRC_RimM"/>
    <property type="match status" value="1"/>
</dbReference>
<dbReference type="AlphaFoldDB" id="A0A3B6VM98"/>
<gene>
    <name evidence="5" type="primary">rimM</name>
    <name evidence="8" type="ORF">BPP43_08645</name>
</gene>
<dbReference type="Gene3D" id="2.30.30.240">
    <property type="entry name" value="PRC-barrel domain"/>
    <property type="match status" value="1"/>
</dbReference>
<evidence type="ECO:0000256" key="4">
    <source>
        <dbReference type="ARBA" id="ARBA00023186"/>
    </source>
</evidence>
<dbReference type="GeneID" id="56439858"/>
<dbReference type="Pfam" id="PF01782">
    <property type="entry name" value="RimM"/>
    <property type="match status" value="1"/>
</dbReference>
<comment type="domain">
    <text evidence="5">The PRC barrel domain binds ribosomal protein uS19.</text>
</comment>
<dbReference type="InterPro" id="IPR036976">
    <property type="entry name" value="RimM_N_sf"/>
</dbReference>
<dbReference type="PANTHER" id="PTHR33692:SF1">
    <property type="entry name" value="RIBOSOME MATURATION FACTOR RIMM"/>
    <property type="match status" value="1"/>
</dbReference>
<dbReference type="Gene3D" id="2.40.30.60">
    <property type="entry name" value="RimM"/>
    <property type="match status" value="1"/>
</dbReference>
<comment type="function">
    <text evidence="5">An accessory protein needed during the final step in the assembly of 30S ribosomal subunit, possibly for assembly of the head region. Essential for efficient processing of 16S rRNA. May be needed both before and after RbfA during the maturation of 16S rRNA. It has affinity for free ribosomal 30S subunits but not for 70S ribosomes.</text>
</comment>
<feature type="domain" description="RimM N-terminal" evidence="6">
    <location>
        <begin position="7"/>
        <end position="85"/>
    </location>
</feature>
<reference evidence="8 9" key="1">
    <citation type="journal article" date="2013" name="Genome Announc.">
        <title>Complete Genome Sequence of the Porcine Strain Brachyspira pilosicoli P43/6/78(T.).</title>
        <authorList>
            <person name="Lin C."/>
            <person name="den Bakker H.C."/>
            <person name="Suzuki H."/>
            <person name="Lefebure T."/>
            <person name="Ponnala L."/>
            <person name="Sun Q."/>
            <person name="Stanhope M.J."/>
            <person name="Wiedmann M."/>
            <person name="Duhamel G.E."/>
        </authorList>
    </citation>
    <scope>NUCLEOTIDE SEQUENCE [LARGE SCALE GENOMIC DNA]</scope>
    <source>
        <strain evidence="8 9">P43/6/78</strain>
    </source>
</reference>
<dbReference type="GO" id="GO:0043022">
    <property type="term" value="F:ribosome binding"/>
    <property type="evidence" value="ECO:0007669"/>
    <property type="project" value="InterPro"/>
</dbReference>
<dbReference type="NCBIfam" id="TIGR02273">
    <property type="entry name" value="16S_RimM"/>
    <property type="match status" value="1"/>
</dbReference>
<comment type="subcellular location">
    <subcellularLocation>
        <location evidence="5">Cytoplasm</location>
    </subcellularLocation>
</comment>